<keyword evidence="1" id="KW-1133">Transmembrane helix</keyword>
<dbReference type="Proteomes" id="UP000075886">
    <property type="component" value="Unassembled WGS sequence"/>
</dbReference>
<proteinExistence type="predicted"/>
<keyword evidence="3" id="KW-1185">Reference proteome</keyword>
<reference evidence="2" key="2">
    <citation type="submission" date="2020-05" db="UniProtKB">
        <authorList>
            <consortium name="EnsemblMetazoa"/>
        </authorList>
    </citation>
    <scope>IDENTIFICATION</scope>
    <source>
        <strain evidence="2">FAR1</strain>
    </source>
</reference>
<sequence length="200" mass="20569">MKSRAVSRNVSRSCCCCQILKVVCPLIGCLLLRDLGENSLPPLGAILGLGLGEKKPHTLTEPSLTRLGRYGDSGPVGPPPNIARAPAVVVAFVTSSTPAVVILIAAVVSVWLLLVVVASATSATAADGATDTFNGVPSQEAMVEVVVVVAVMFAADICRALPPDRTSLCGRSTIGCAAVNSNFPEASTVKRQGKAFFIAP</sequence>
<feature type="transmembrane region" description="Helical" evidence="1">
    <location>
        <begin position="141"/>
        <end position="161"/>
    </location>
</feature>
<dbReference type="EnsemblMetazoa" id="AFAF015325-RA">
    <property type="protein sequence ID" value="AFAF015325-PA"/>
    <property type="gene ID" value="AFAF015325"/>
</dbReference>
<keyword evidence="1" id="KW-0812">Transmembrane</keyword>
<organism evidence="2 3">
    <name type="scientific">Anopheles farauti</name>
    <dbReference type="NCBI Taxonomy" id="69004"/>
    <lineage>
        <taxon>Eukaryota</taxon>
        <taxon>Metazoa</taxon>
        <taxon>Ecdysozoa</taxon>
        <taxon>Arthropoda</taxon>
        <taxon>Hexapoda</taxon>
        <taxon>Insecta</taxon>
        <taxon>Pterygota</taxon>
        <taxon>Neoptera</taxon>
        <taxon>Endopterygota</taxon>
        <taxon>Diptera</taxon>
        <taxon>Nematocera</taxon>
        <taxon>Culicoidea</taxon>
        <taxon>Culicidae</taxon>
        <taxon>Anophelinae</taxon>
        <taxon>Anopheles</taxon>
    </lineage>
</organism>
<dbReference type="VEuPathDB" id="VectorBase:AFAF015325"/>
<dbReference type="AlphaFoldDB" id="A0A182QRB9"/>
<evidence type="ECO:0000313" key="2">
    <source>
        <dbReference type="EnsemblMetazoa" id="AFAF015325-PA"/>
    </source>
</evidence>
<evidence type="ECO:0000313" key="3">
    <source>
        <dbReference type="Proteomes" id="UP000075886"/>
    </source>
</evidence>
<protein>
    <submittedName>
        <fullName evidence="2">Uncharacterized protein</fullName>
    </submittedName>
</protein>
<name>A0A182QRB9_9DIPT</name>
<dbReference type="EMBL" id="AXCN02000883">
    <property type="status" value="NOT_ANNOTATED_CDS"/>
    <property type="molecule type" value="Genomic_DNA"/>
</dbReference>
<evidence type="ECO:0000256" key="1">
    <source>
        <dbReference type="SAM" id="Phobius"/>
    </source>
</evidence>
<feature type="transmembrane region" description="Helical" evidence="1">
    <location>
        <begin position="100"/>
        <end position="121"/>
    </location>
</feature>
<reference evidence="3" key="1">
    <citation type="submission" date="2014-01" db="EMBL/GenBank/DDBJ databases">
        <title>The Genome Sequence of Anopheles farauti FAR1 (V2).</title>
        <authorList>
            <consortium name="The Broad Institute Genomics Platform"/>
            <person name="Neafsey D.E."/>
            <person name="Besansky N."/>
            <person name="Howell P."/>
            <person name="Walton C."/>
            <person name="Young S.K."/>
            <person name="Zeng Q."/>
            <person name="Gargeya S."/>
            <person name="Fitzgerald M."/>
            <person name="Haas B."/>
            <person name="Abouelleil A."/>
            <person name="Allen A.W."/>
            <person name="Alvarado L."/>
            <person name="Arachchi H.M."/>
            <person name="Berlin A.M."/>
            <person name="Chapman S.B."/>
            <person name="Gainer-Dewar J."/>
            <person name="Goldberg J."/>
            <person name="Griggs A."/>
            <person name="Gujja S."/>
            <person name="Hansen M."/>
            <person name="Howarth C."/>
            <person name="Imamovic A."/>
            <person name="Ireland A."/>
            <person name="Larimer J."/>
            <person name="McCowan C."/>
            <person name="Murphy C."/>
            <person name="Pearson M."/>
            <person name="Poon T.W."/>
            <person name="Priest M."/>
            <person name="Roberts A."/>
            <person name="Saif S."/>
            <person name="Shea T."/>
            <person name="Sisk P."/>
            <person name="Sykes S."/>
            <person name="Wortman J."/>
            <person name="Nusbaum C."/>
            <person name="Birren B."/>
        </authorList>
    </citation>
    <scope>NUCLEOTIDE SEQUENCE [LARGE SCALE GENOMIC DNA]</scope>
    <source>
        <strain evidence="3">FAR1</strain>
    </source>
</reference>
<keyword evidence="1" id="KW-0472">Membrane</keyword>
<accession>A0A182QRB9</accession>